<feature type="transmembrane region" description="Helical" evidence="1">
    <location>
        <begin position="330"/>
        <end position="347"/>
    </location>
</feature>
<feature type="transmembrane region" description="Helical" evidence="1">
    <location>
        <begin position="155"/>
        <end position="170"/>
    </location>
</feature>
<feature type="transmembrane region" description="Helical" evidence="1">
    <location>
        <begin position="176"/>
        <end position="199"/>
    </location>
</feature>
<keyword evidence="3" id="KW-0808">Transferase</keyword>
<dbReference type="EMBL" id="JACHHH010000009">
    <property type="protein sequence ID" value="MBB6041799.1"/>
    <property type="molecule type" value="Genomic_DNA"/>
</dbReference>
<evidence type="ECO:0000259" key="2">
    <source>
        <dbReference type="Pfam" id="PF01757"/>
    </source>
</evidence>
<comment type="caution">
    <text evidence="3">The sequence shown here is derived from an EMBL/GenBank/DDBJ whole genome shotgun (WGS) entry which is preliminary data.</text>
</comment>
<reference evidence="3 4" key="1">
    <citation type="submission" date="2020-08" db="EMBL/GenBank/DDBJ databases">
        <title>Genomic Encyclopedia of Type Strains, Phase IV (KMG-IV): sequencing the most valuable type-strain genomes for metagenomic binning, comparative biology and taxonomic classification.</title>
        <authorList>
            <person name="Goeker M."/>
        </authorList>
    </citation>
    <scope>NUCLEOTIDE SEQUENCE [LARGE SCALE GENOMIC DNA]</scope>
    <source>
        <strain evidence="3 4">DSM 17245</strain>
    </source>
</reference>
<dbReference type="PANTHER" id="PTHR37312">
    <property type="entry name" value="MEMBRANE-BOUND ACYLTRANSFERASE YKRP-RELATED"/>
    <property type="match status" value="1"/>
</dbReference>
<evidence type="ECO:0000256" key="1">
    <source>
        <dbReference type="SAM" id="Phobius"/>
    </source>
</evidence>
<feature type="transmembrane region" description="Helical" evidence="1">
    <location>
        <begin position="72"/>
        <end position="95"/>
    </location>
</feature>
<sequence>MAGERVEELDRYKGFLIFLVVLGHFLLPVKDSGMALFFRSFYGIYSFHMPAFIFLSGYFFQQSFVKRGRKASSLFSNLLYYFICYFFLKTLLYPFDVFCYGGQGSFPDYLHESSTPWYLLGLFFWQLACLPLCFFKRNKIHIGKGVNPEDRTEKYYLLLLILLSLFAGYLDQNRRFVDFLALDRVFGFAPFFYFGMLLSQSSFSWKKRRDGLALFGGVSLLLFLLFFPGLKNYTRIFYGVWYRRVSKEEIIPFFQSFPILLRIFYIPFALGISYFFYWILSFLGKYPLHKKILGRKWSLTAAVGRKLGFTGAWEDQFRLSEVLENLKRKLSLWGKYSLVIYLFHRPFRDLFLKMGGYSYFLQGERAVFVQLLFFLFLLGFSVAVCVLLGRKSLYRFCKKRW</sequence>
<evidence type="ECO:0000313" key="4">
    <source>
        <dbReference type="Proteomes" id="UP000522163"/>
    </source>
</evidence>
<dbReference type="InterPro" id="IPR002656">
    <property type="entry name" value="Acyl_transf_3_dom"/>
</dbReference>
<feature type="transmembrane region" description="Helical" evidence="1">
    <location>
        <begin position="211"/>
        <end position="230"/>
    </location>
</feature>
<keyword evidence="1" id="KW-0472">Membrane</keyword>
<proteinExistence type="predicted"/>
<dbReference type="AlphaFoldDB" id="A0A7W9SGM4"/>
<dbReference type="GeneID" id="85015322"/>
<feature type="transmembrane region" description="Helical" evidence="1">
    <location>
        <begin position="115"/>
        <end position="135"/>
    </location>
</feature>
<feature type="transmembrane region" description="Helical" evidence="1">
    <location>
        <begin position="263"/>
        <end position="283"/>
    </location>
</feature>
<dbReference type="RefSeq" id="WP_183684369.1">
    <property type="nucleotide sequence ID" value="NZ_JACHHH010000009.1"/>
</dbReference>
<gene>
    <name evidence="3" type="ORF">HNQ46_001789</name>
</gene>
<feature type="transmembrane region" description="Helical" evidence="1">
    <location>
        <begin position="12"/>
        <end position="29"/>
    </location>
</feature>
<accession>A0A7W9SGM4</accession>
<feature type="transmembrane region" description="Helical" evidence="1">
    <location>
        <begin position="367"/>
        <end position="389"/>
    </location>
</feature>
<dbReference type="Pfam" id="PF01757">
    <property type="entry name" value="Acyl_transf_3"/>
    <property type="match status" value="1"/>
</dbReference>
<evidence type="ECO:0000313" key="3">
    <source>
        <dbReference type="EMBL" id="MBB6041799.1"/>
    </source>
</evidence>
<dbReference type="InterPro" id="IPR052734">
    <property type="entry name" value="Nod_factor_acetyltransferase"/>
</dbReference>
<dbReference type="PANTHER" id="PTHR37312:SF1">
    <property type="entry name" value="MEMBRANE-BOUND ACYLTRANSFERASE YKRP-RELATED"/>
    <property type="match status" value="1"/>
</dbReference>
<dbReference type="Proteomes" id="UP000522163">
    <property type="component" value="Unassembled WGS sequence"/>
</dbReference>
<organism evidence="3 4">
    <name type="scientific">Oribacterium sinus</name>
    <dbReference type="NCBI Taxonomy" id="237576"/>
    <lineage>
        <taxon>Bacteria</taxon>
        <taxon>Bacillati</taxon>
        <taxon>Bacillota</taxon>
        <taxon>Clostridia</taxon>
        <taxon>Lachnospirales</taxon>
        <taxon>Lachnospiraceae</taxon>
        <taxon>Oribacterium</taxon>
    </lineage>
</organism>
<dbReference type="GO" id="GO:0016747">
    <property type="term" value="F:acyltransferase activity, transferring groups other than amino-acyl groups"/>
    <property type="evidence" value="ECO:0007669"/>
    <property type="project" value="InterPro"/>
</dbReference>
<name>A0A7W9SGM4_9FIRM</name>
<feature type="domain" description="Acyltransferase 3" evidence="2">
    <location>
        <begin position="8"/>
        <end position="389"/>
    </location>
</feature>
<keyword evidence="1" id="KW-1133">Transmembrane helix</keyword>
<protein>
    <submittedName>
        <fullName evidence="3">Fucose 4-O-acetylase-like acetyltransferase</fullName>
    </submittedName>
</protein>
<keyword evidence="1" id="KW-0812">Transmembrane</keyword>
<feature type="transmembrane region" description="Helical" evidence="1">
    <location>
        <begin position="41"/>
        <end position="60"/>
    </location>
</feature>